<feature type="compositionally biased region" description="Low complexity" evidence="1">
    <location>
        <begin position="58"/>
        <end position="69"/>
    </location>
</feature>
<evidence type="ECO:0000256" key="1">
    <source>
        <dbReference type="SAM" id="MobiDB-lite"/>
    </source>
</evidence>
<dbReference type="Proteomes" id="UP000438429">
    <property type="component" value="Unassembled WGS sequence"/>
</dbReference>
<protein>
    <submittedName>
        <fullName evidence="2">Uncharacterized protein</fullName>
    </submittedName>
</protein>
<feature type="region of interest" description="Disordered" evidence="1">
    <location>
        <begin position="42"/>
        <end position="69"/>
    </location>
</feature>
<evidence type="ECO:0000313" key="3">
    <source>
        <dbReference type="Proteomes" id="UP000438429"/>
    </source>
</evidence>
<evidence type="ECO:0000313" key="2">
    <source>
        <dbReference type="EMBL" id="KAF0042417.1"/>
    </source>
</evidence>
<feature type="region of interest" description="Disordered" evidence="1">
    <location>
        <begin position="1"/>
        <end position="24"/>
    </location>
</feature>
<gene>
    <name evidence="2" type="ORF">F2P81_005949</name>
</gene>
<comment type="caution">
    <text evidence="2">The sequence shown here is derived from an EMBL/GenBank/DDBJ whole genome shotgun (WGS) entry which is preliminary data.</text>
</comment>
<organism evidence="2 3">
    <name type="scientific">Scophthalmus maximus</name>
    <name type="common">Turbot</name>
    <name type="synonym">Psetta maxima</name>
    <dbReference type="NCBI Taxonomy" id="52904"/>
    <lineage>
        <taxon>Eukaryota</taxon>
        <taxon>Metazoa</taxon>
        <taxon>Chordata</taxon>
        <taxon>Craniata</taxon>
        <taxon>Vertebrata</taxon>
        <taxon>Euteleostomi</taxon>
        <taxon>Actinopterygii</taxon>
        <taxon>Neopterygii</taxon>
        <taxon>Teleostei</taxon>
        <taxon>Neoteleostei</taxon>
        <taxon>Acanthomorphata</taxon>
        <taxon>Carangaria</taxon>
        <taxon>Pleuronectiformes</taxon>
        <taxon>Pleuronectoidei</taxon>
        <taxon>Scophthalmidae</taxon>
        <taxon>Scophthalmus</taxon>
    </lineage>
</organism>
<accession>A0A6A4T7X7</accession>
<feature type="compositionally biased region" description="Basic and acidic residues" evidence="1">
    <location>
        <begin position="10"/>
        <end position="21"/>
    </location>
</feature>
<reference evidence="2 3" key="1">
    <citation type="submission" date="2019-06" db="EMBL/GenBank/DDBJ databases">
        <title>Draft genomes of female and male turbot (Scophthalmus maximus).</title>
        <authorList>
            <person name="Xu H."/>
            <person name="Xu X.-W."/>
            <person name="Shao C."/>
            <person name="Chen S."/>
        </authorList>
    </citation>
    <scope>NUCLEOTIDE SEQUENCE [LARGE SCALE GENOMIC DNA]</scope>
    <source>
        <strain evidence="2">Ysfricsl-2016a</strain>
        <tissue evidence="2">Blood</tissue>
    </source>
</reference>
<dbReference type="EMBL" id="VEVO01000005">
    <property type="protein sequence ID" value="KAF0042417.1"/>
    <property type="molecule type" value="Genomic_DNA"/>
</dbReference>
<name>A0A6A4T7X7_SCOMX</name>
<proteinExistence type="predicted"/>
<sequence>MTRAIRKRHTSEEKSTGSDVKKKQKRFDLILISRELDEKKQVTVAGTGRHHDELSDMTAPTTATPEIAP</sequence>
<dbReference type="AlphaFoldDB" id="A0A6A4T7X7"/>